<evidence type="ECO:0000256" key="3">
    <source>
        <dbReference type="HAMAP-Rule" id="MF_03054"/>
    </source>
</evidence>
<comment type="similarity">
    <text evidence="3">Belongs to the CTU2/NCS2 family.</text>
</comment>
<evidence type="ECO:0000256" key="1">
    <source>
        <dbReference type="ARBA" id="ARBA00022490"/>
    </source>
</evidence>
<dbReference type="GO" id="GO:0016783">
    <property type="term" value="F:sulfurtransferase activity"/>
    <property type="evidence" value="ECO:0007669"/>
    <property type="project" value="TreeGrafter"/>
</dbReference>
<dbReference type="GO" id="GO:0005829">
    <property type="term" value="C:cytosol"/>
    <property type="evidence" value="ECO:0007669"/>
    <property type="project" value="TreeGrafter"/>
</dbReference>
<gene>
    <name evidence="3" type="primary">NCS2</name>
    <name evidence="3" type="synonym">CTU2</name>
    <name evidence="4" type="ORF">DNF11_2556</name>
</gene>
<keyword evidence="1 3" id="KW-0963">Cytoplasm</keyword>
<comment type="subcellular location">
    <subcellularLocation>
        <location evidence="3">Cytoplasm</location>
    </subcellularLocation>
</comment>
<evidence type="ECO:0000256" key="2">
    <source>
        <dbReference type="ARBA" id="ARBA00022694"/>
    </source>
</evidence>
<dbReference type="AlphaFoldDB" id="A0A3G2S6P3"/>
<dbReference type="UniPathway" id="UPA00988"/>
<dbReference type="VEuPathDB" id="FungiDB:DNF11_2556"/>
<keyword evidence="2 3" id="KW-0819">tRNA processing</keyword>
<protein>
    <recommendedName>
        <fullName evidence="3">Cytoplasmic tRNA 2-thiolation protein 2</fullName>
    </recommendedName>
</protein>
<evidence type="ECO:0000313" key="5">
    <source>
        <dbReference type="Proteomes" id="UP000269793"/>
    </source>
</evidence>
<dbReference type="InterPro" id="IPR019407">
    <property type="entry name" value="CTU2"/>
</dbReference>
<sequence length="484" mass="52590">MPPPRGCIRCRRDECVLTVREASYCAPCYARVFDEKMRASLDHTRGAILRQSVVRSAETAPPAYAIVCDGSVASYVLVHAMYRLLYVPDAHPSPARAPERARLDVLYIDDGGHADDVRAHIARLAPDAVFVACQLSDVYRRGQGVVCTRQPPWTMGELTEAHETAAHDLLAAMRLRHGTPSAGATRTEDMHRLLSRRVLHDTACARQCAALLFPQDATQTAAYVLDALAKGAGHKLPVEGAASLWVQDVLHLHPLRAFLPHECAYYARVHGLPAPAEAPAAADMSYESISDKSSMGHLAQSLITALQHGVSSTSSTVIGTASKLVLQDTPKLWPTVPADMCPGIGAKGAALVRSVQALPRWDWDECRACPLCRWPAQEGAAQWTSQRSIRHAAFAAHDLDAHLCYACLQVLDIPTGTRVLLPPDVHDLVRRPERPAASVRVVAPAVQDDSMRDALAQPHAPRTSHAPTRVAPDAMRDQVASYLL</sequence>
<proteinExistence type="inferred from homology"/>
<dbReference type="Gene3D" id="3.40.50.620">
    <property type="entry name" value="HUPs"/>
    <property type="match status" value="1"/>
</dbReference>
<dbReference type="PANTHER" id="PTHR20882">
    <property type="entry name" value="CYTOPLASMIC TRNA 2-THIOLATION PROTEIN 2"/>
    <property type="match status" value="1"/>
</dbReference>
<dbReference type="PANTHER" id="PTHR20882:SF14">
    <property type="entry name" value="CYTOPLASMIC TRNA 2-THIOLATION PROTEIN 2"/>
    <property type="match status" value="1"/>
</dbReference>
<dbReference type="EMBL" id="CP033151">
    <property type="protein sequence ID" value="AYO43506.1"/>
    <property type="molecule type" value="Genomic_DNA"/>
</dbReference>
<dbReference type="GO" id="GO:0000049">
    <property type="term" value="F:tRNA binding"/>
    <property type="evidence" value="ECO:0007669"/>
    <property type="project" value="InterPro"/>
</dbReference>
<accession>A0A3G2S6P3</accession>
<dbReference type="STRING" id="425264.A0A3G2S6P3"/>
<dbReference type="GO" id="GO:0002143">
    <property type="term" value="P:tRNA wobble position uridine thiolation"/>
    <property type="evidence" value="ECO:0007669"/>
    <property type="project" value="TreeGrafter"/>
</dbReference>
<dbReference type="GO" id="GO:0016779">
    <property type="term" value="F:nucleotidyltransferase activity"/>
    <property type="evidence" value="ECO:0007669"/>
    <property type="project" value="UniProtKB-UniRule"/>
</dbReference>
<dbReference type="Proteomes" id="UP000269793">
    <property type="component" value="Chromosome IV"/>
</dbReference>
<dbReference type="Pfam" id="PF10288">
    <property type="entry name" value="CTU2"/>
    <property type="match status" value="1"/>
</dbReference>
<organism evidence="4 5">
    <name type="scientific">Malassezia restricta (strain ATCC 96810 / NBRC 103918 / CBS 7877)</name>
    <name type="common">Seborrheic dermatitis infection agent</name>
    <dbReference type="NCBI Taxonomy" id="425264"/>
    <lineage>
        <taxon>Eukaryota</taxon>
        <taxon>Fungi</taxon>
        <taxon>Dikarya</taxon>
        <taxon>Basidiomycota</taxon>
        <taxon>Ustilaginomycotina</taxon>
        <taxon>Malasseziomycetes</taxon>
        <taxon>Malasseziales</taxon>
        <taxon>Malasseziaceae</taxon>
        <taxon>Malassezia</taxon>
    </lineage>
</organism>
<dbReference type="HAMAP" id="MF_03054">
    <property type="entry name" value="CTU2"/>
    <property type="match status" value="1"/>
</dbReference>
<evidence type="ECO:0000313" key="4">
    <source>
        <dbReference type="EMBL" id="AYO43506.1"/>
    </source>
</evidence>
<dbReference type="OrthoDB" id="25129at2759"/>
<comment type="function">
    <text evidence="3">Plays a central role in 2-thiolation of mcm(5)S(2)U at tRNA wobble positions of tRNA(Lys), tRNA(Glu) and tRNA(Gln). May act by forming a heterodimer with NCS6 that ligates sulfur from thiocarboxylated URM1 onto the uridine of tRNAs at wobble position. Prior mcm(5) tRNA modification by the elongator complex is required for 2-thiolation. May also be involved in protein urmylation.</text>
</comment>
<comment type="pathway">
    <text evidence="3">tRNA modification; 5-methoxycarbonylmethyl-2-thiouridine-tRNA biosynthesis.</text>
</comment>
<dbReference type="InterPro" id="IPR014729">
    <property type="entry name" value="Rossmann-like_a/b/a_fold"/>
</dbReference>
<name>A0A3G2S6P3_MALR7</name>
<dbReference type="GO" id="GO:0032447">
    <property type="term" value="P:protein urmylation"/>
    <property type="evidence" value="ECO:0007669"/>
    <property type="project" value="UniProtKB-UniRule"/>
</dbReference>
<keyword evidence="5" id="KW-1185">Reference proteome</keyword>
<reference evidence="4 5" key="1">
    <citation type="submission" date="2018-10" db="EMBL/GenBank/DDBJ databases">
        <title>Complete genome sequence of Malassezia restricta CBS 7877.</title>
        <authorList>
            <person name="Morand S.C."/>
            <person name="Bertignac M."/>
            <person name="Iltis A."/>
            <person name="Kolder I."/>
            <person name="Pirovano W."/>
            <person name="Jourdain R."/>
            <person name="Clavaud C."/>
        </authorList>
    </citation>
    <scope>NUCLEOTIDE SEQUENCE [LARGE SCALE GENOMIC DNA]</scope>
    <source>
        <strain evidence="4 5">CBS 7877</strain>
    </source>
</reference>